<name>A0A1J1LN06_9CYAN</name>
<evidence type="ECO:0000313" key="2">
    <source>
        <dbReference type="EMBL" id="CUR33928.1"/>
    </source>
</evidence>
<gene>
    <name evidence="2" type="ORF">PL921460037</name>
</gene>
<dbReference type="OrthoDB" id="508414at2"/>
<dbReference type="EMBL" id="CZDF01000166">
    <property type="protein sequence ID" value="CUR33928.1"/>
    <property type="molecule type" value="Genomic_DNA"/>
</dbReference>
<feature type="compositionally biased region" description="Basic and acidic residues" evidence="1">
    <location>
        <begin position="96"/>
        <end position="134"/>
    </location>
</feature>
<accession>A0A1J1LN06</accession>
<dbReference type="AlphaFoldDB" id="A0A1J1LN06"/>
<organism evidence="2 3">
    <name type="scientific">Planktothrix tepida PCC 9214</name>
    <dbReference type="NCBI Taxonomy" id="671072"/>
    <lineage>
        <taxon>Bacteria</taxon>
        <taxon>Bacillati</taxon>
        <taxon>Cyanobacteriota</taxon>
        <taxon>Cyanophyceae</taxon>
        <taxon>Oscillatoriophycideae</taxon>
        <taxon>Oscillatoriales</taxon>
        <taxon>Microcoleaceae</taxon>
        <taxon>Planktothrix</taxon>
    </lineage>
</organism>
<dbReference type="Proteomes" id="UP000184315">
    <property type="component" value="Unassembled WGS sequence"/>
</dbReference>
<evidence type="ECO:0000313" key="3">
    <source>
        <dbReference type="Proteomes" id="UP000184315"/>
    </source>
</evidence>
<feature type="region of interest" description="Disordered" evidence="1">
    <location>
        <begin position="301"/>
        <end position="331"/>
    </location>
</feature>
<feature type="compositionally biased region" description="Polar residues" evidence="1">
    <location>
        <begin position="321"/>
        <end position="331"/>
    </location>
</feature>
<reference evidence="3" key="1">
    <citation type="submission" date="2015-10" db="EMBL/GenBank/DDBJ databases">
        <authorList>
            <person name="Regsiter A."/>
            <person name="william w."/>
        </authorList>
    </citation>
    <scope>NUCLEOTIDE SEQUENCE [LARGE SCALE GENOMIC DNA]</scope>
</reference>
<proteinExistence type="predicted"/>
<dbReference type="RefSeq" id="WP_072716974.1">
    <property type="nucleotide sequence ID" value="NZ_LN889762.1"/>
</dbReference>
<keyword evidence="3" id="KW-1185">Reference proteome</keyword>
<sequence>MSNPELLFVKIRDDVVDWVMQHGLSKTESKLFFYLLKLDRFGDRPAQVKVAEILLKTGISKTSYHAAIAKFQGLGWFDFCHSDVKVSNLCCIPKSRTDSPKSRTDSPKFRTDSPKSRTEIPKFRTEIPKSRTESHAQPLPKASSSFSQTIQTYSDFIQTLSDNERTRFINFCEAKTIHFNPPLVKLQTWLGSIDKVTGLPNYIELYDKFQRSPQEVQIRNLIQQQAQTERWESDGRLSDWLWEWSWFRNYGLTSEWINLAASESEHQERTEFASWAEIHGIGRSETQREEMPPSLIEAMSLSPHEQQKIQTFTQQKKQMKSRLQSTVTSPQ</sequence>
<dbReference type="STRING" id="671072.PL921460037"/>
<feature type="region of interest" description="Disordered" evidence="1">
    <location>
        <begin position="96"/>
        <end position="141"/>
    </location>
</feature>
<protein>
    <submittedName>
        <fullName evidence="2">Uncharacterized protein</fullName>
    </submittedName>
</protein>
<evidence type="ECO:0000256" key="1">
    <source>
        <dbReference type="SAM" id="MobiDB-lite"/>
    </source>
</evidence>